<evidence type="ECO:0000259" key="5">
    <source>
        <dbReference type="Pfam" id="PF00535"/>
    </source>
</evidence>
<dbReference type="GO" id="GO:0016757">
    <property type="term" value="F:glycosyltransferase activity"/>
    <property type="evidence" value="ECO:0007669"/>
    <property type="project" value="UniProtKB-KW"/>
</dbReference>
<gene>
    <name evidence="6" type="ORF">QBD03_08610</name>
</gene>
<evidence type="ECO:0000256" key="3">
    <source>
        <dbReference type="ARBA" id="ARBA00022676"/>
    </source>
</evidence>
<evidence type="ECO:0000256" key="1">
    <source>
        <dbReference type="ARBA" id="ARBA00004776"/>
    </source>
</evidence>
<comment type="similarity">
    <text evidence="2">Belongs to the glycosyltransferase 2 family.</text>
</comment>
<dbReference type="EC" id="2.4.-.-" evidence="6"/>
<evidence type="ECO:0000313" key="6">
    <source>
        <dbReference type="EMBL" id="WGI18803.1"/>
    </source>
</evidence>
<dbReference type="SUPFAM" id="SSF53448">
    <property type="entry name" value="Nucleotide-diphospho-sugar transferases"/>
    <property type="match status" value="1"/>
</dbReference>
<name>A0AAF0GNN8_LATSK</name>
<evidence type="ECO:0000256" key="4">
    <source>
        <dbReference type="ARBA" id="ARBA00022679"/>
    </source>
</evidence>
<sequence>MLINYNAADVTIECVNNIKKLNITEKRIIIIDNCSPNKSGERLSQKYSEDNEVVVEISKKNLGFARGNNLGFTIAKKYNPEFIVVMNNDMEIQTIDFEKSLERSYAKNNFDILGPDVYSVKYKYHQNPQRELNYSLKDLKKMRNTYFLKVHMKFVFWIKWYMLSRIKTFKKEEKKTLDLPESGSYPLHGSFYVLSRGYFKDRDTFFYDKTFMYMESYILHYEVKKNRNRMIYDPSIKVNHFEDVSTDRTFSDGYKKAIFTNKCMLDSCQAYINLIEKDRN</sequence>
<dbReference type="InterPro" id="IPR001173">
    <property type="entry name" value="Glyco_trans_2-like"/>
</dbReference>
<dbReference type="PANTHER" id="PTHR43179:SF12">
    <property type="entry name" value="GALACTOFURANOSYLTRANSFERASE GLFT2"/>
    <property type="match status" value="1"/>
</dbReference>
<dbReference type="RefSeq" id="WP_280102733.1">
    <property type="nucleotide sequence ID" value="NZ_CP122959.1"/>
</dbReference>
<dbReference type="AlphaFoldDB" id="A0AAF0GNN8"/>
<accession>A0AAF0GNN8</accession>
<proteinExistence type="inferred from homology"/>
<comment type="pathway">
    <text evidence="1">Cell wall biogenesis; cell wall polysaccharide biosynthesis.</text>
</comment>
<keyword evidence="3 6" id="KW-0328">Glycosyltransferase</keyword>
<reference evidence="6" key="1">
    <citation type="submission" date="2023-04" db="EMBL/GenBank/DDBJ databases">
        <title>Novel strain of Lactilactobacillus sakei and use thereof.</title>
        <authorList>
            <person name="Kim S.Y."/>
        </authorList>
    </citation>
    <scope>NUCLEOTIDE SEQUENCE</scope>
    <source>
        <strain evidence="6">HUP1</strain>
    </source>
</reference>
<keyword evidence="4 6" id="KW-0808">Transferase</keyword>
<dbReference type="PANTHER" id="PTHR43179">
    <property type="entry name" value="RHAMNOSYLTRANSFERASE WBBL"/>
    <property type="match status" value="1"/>
</dbReference>
<dbReference type="Pfam" id="PF00535">
    <property type="entry name" value="Glycos_transf_2"/>
    <property type="match status" value="1"/>
</dbReference>
<evidence type="ECO:0000256" key="2">
    <source>
        <dbReference type="ARBA" id="ARBA00006739"/>
    </source>
</evidence>
<feature type="domain" description="Glycosyltransferase 2-like" evidence="5">
    <location>
        <begin position="3"/>
        <end position="145"/>
    </location>
</feature>
<protein>
    <submittedName>
        <fullName evidence="6">Glycosyltransferase</fullName>
        <ecNumber evidence="6">2.4.-.-</ecNumber>
    </submittedName>
</protein>
<dbReference type="EMBL" id="CP122959">
    <property type="protein sequence ID" value="WGI18803.1"/>
    <property type="molecule type" value="Genomic_DNA"/>
</dbReference>
<organism evidence="6 7">
    <name type="scientific">Latilactobacillus sakei</name>
    <name type="common">Lactobacillus sakei</name>
    <dbReference type="NCBI Taxonomy" id="1599"/>
    <lineage>
        <taxon>Bacteria</taxon>
        <taxon>Bacillati</taxon>
        <taxon>Bacillota</taxon>
        <taxon>Bacilli</taxon>
        <taxon>Lactobacillales</taxon>
        <taxon>Lactobacillaceae</taxon>
        <taxon>Latilactobacillus</taxon>
    </lineage>
</organism>
<evidence type="ECO:0000313" key="7">
    <source>
        <dbReference type="Proteomes" id="UP001179858"/>
    </source>
</evidence>
<dbReference type="Proteomes" id="UP001179858">
    <property type="component" value="Chromosome"/>
</dbReference>
<dbReference type="Gene3D" id="3.90.550.10">
    <property type="entry name" value="Spore Coat Polysaccharide Biosynthesis Protein SpsA, Chain A"/>
    <property type="match status" value="1"/>
</dbReference>
<dbReference type="InterPro" id="IPR029044">
    <property type="entry name" value="Nucleotide-diphossugar_trans"/>
</dbReference>